<dbReference type="AlphaFoldDB" id="A0A8J5QG16"/>
<dbReference type="RefSeq" id="XP_049262525.1">
    <property type="nucleotide sequence ID" value="XM_049408118.1"/>
</dbReference>
<evidence type="ECO:0000313" key="8">
    <source>
        <dbReference type="EMBL" id="KAG7662292.1"/>
    </source>
</evidence>
<evidence type="ECO:0000256" key="7">
    <source>
        <dbReference type="SAM" id="Phobius"/>
    </source>
</evidence>
<feature type="repeat" description="Solcar" evidence="5">
    <location>
        <begin position="283"/>
        <end position="370"/>
    </location>
</feature>
<feature type="repeat" description="Solcar" evidence="5">
    <location>
        <begin position="68"/>
        <end position="158"/>
    </location>
</feature>
<dbReference type="EMBL" id="JAGSYN010000181">
    <property type="protein sequence ID" value="KAG7662292.1"/>
    <property type="molecule type" value="Genomic_DNA"/>
</dbReference>
<dbReference type="GeneID" id="73470986"/>
<accession>A0A8J5QG16</accession>
<evidence type="ECO:0000313" key="9">
    <source>
        <dbReference type="Proteomes" id="UP000694255"/>
    </source>
</evidence>
<keyword evidence="5 6" id="KW-0812">Transmembrane</keyword>
<dbReference type="InterPro" id="IPR018108">
    <property type="entry name" value="MCP_transmembrane"/>
</dbReference>
<dbReference type="OrthoDB" id="10266426at2759"/>
<evidence type="ECO:0000256" key="5">
    <source>
        <dbReference type="PROSITE-ProRule" id="PRU00282"/>
    </source>
</evidence>
<keyword evidence="2 6" id="KW-0813">Transport</keyword>
<keyword evidence="3" id="KW-0677">Repeat</keyword>
<evidence type="ECO:0000256" key="1">
    <source>
        <dbReference type="ARBA" id="ARBA00006375"/>
    </source>
</evidence>
<feature type="transmembrane region" description="Helical" evidence="7">
    <location>
        <begin position="172"/>
        <end position="196"/>
    </location>
</feature>
<protein>
    <recommendedName>
        <fullName evidence="10">Mitochondrial nicotinamide adenine dinucleotide transporter 1</fullName>
    </recommendedName>
</protein>
<sequence length="382" mass="42651">MTKGENHILNDRLVPVSISHPNFSDIVQGEDLEFRNSIEPTPFKINPPHIEPTRLSHYYPSSILSRMSSSQLTTMAGAASGFLAGVVVCPLDVCKTRLQAQGAMVGQINKYNGFLHTVKTILREEGIRGLYRGLVPITIGYLPTWTIYFTVYEQGKKRYPKILHKQGIESDALTHFCSALTAGMVSTIGVNPIWVVKTRLMIQTGSHSSIYDGSGAAKNQTYYRGTLDAFRQMYKEEGIKVFYSGLVPSMFGLLHVGIHFPVYEKLKIMLRCNNISEQEKEVSGILWRLIAASCISKMIASSITYPHEILRTRMQLKKINSESHVLLKAIAEIYHCDGFKGFYAGYGTNLARTVPASAVTLVSFEYFKTYLLALSGKSETLE</sequence>
<dbReference type="FunFam" id="1.50.40.10:FF:000075">
    <property type="entry name" value="Nicotinamide adenine dinucleotide transporter 2, mitochondrial"/>
    <property type="match status" value="1"/>
</dbReference>
<organism evidence="8 9">
    <name type="scientific">[Candida] subhashii</name>
    <dbReference type="NCBI Taxonomy" id="561895"/>
    <lineage>
        <taxon>Eukaryota</taxon>
        <taxon>Fungi</taxon>
        <taxon>Dikarya</taxon>
        <taxon>Ascomycota</taxon>
        <taxon>Saccharomycotina</taxon>
        <taxon>Pichiomycetes</taxon>
        <taxon>Debaryomycetaceae</taxon>
        <taxon>Spathaspora</taxon>
    </lineage>
</organism>
<evidence type="ECO:0000256" key="4">
    <source>
        <dbReference type="ARBA" id="ARBA00022989"/>
    </source>
</evidence>
<evidence type="ECO:0000256" key="3">
    <source>
        <dbReference type="ARBA" id="ARBA00022737"/>
    </source>
</evidence>
<dbReference type="Proteomes" id="UP000694255">
    <property type="component" value="Unassembled WGS sequence"/>
</dbReference>
<name>A0A8J5QG16_9ASCO</name>
<feature type="repeat" description="Solcar" evidence="5">
    <location>
        <begin position="170"/>
        <end position="269"/>
    </location>
</feature>
<keyword evidence="5 7" id="KW-0472">Membrane</keyword>
<dbReference type="GO" id="GO:0006862">
    <property type="term" value="P:nucleotide transport"/>
    <property type="evidence" value="ECO:0007669"/>
    <property type="project" value="InterPro"/>
</dbReference>
<dbReference type="InterPro" id="IPR044712">
    <property type="entry name" value="SLC25A32-like"/>
</dbReference>
<comment type="caution">
    <text evidence="8">The sequence shown here is derived from an EMBL/GenBank/DDBJ whole genome shotgun (WGS) entry which is preliminary data.</text>
</comment>
<feature type="transmembrane region" description="Helical" evidence="7">
    <location>
        <begin position="129"/>
        <end position="152"/>
    </location>
</feature>
<evidence type="ECO:0008006" key="10">
    <source>
        <dbReference type="Google" id="ProtNLM"/>
    </source>
</evidence>
<reference evidence="8 9" key="1">
    <citation type="journal article" date="2021" name="DNA Res.">
        <title>Genome analysis of Candida subhashii reveals its hybrid nature and dual mitochondrial genome conformations.</title>
        <authorList>
            <person name="Mixao V."/>
            <person name="Hegedusova E."/>
            <person name="Saus E."/>
            <person name="Pryszcz L.P."/>
            <person name="Cillingova A."/>
            <person name="Nosek J."/>
            <person name="Gabaldon T."/>
        </authorList>
    </citation>
    <scope>NUCLEOTIDE SEQUENCE [LARGE SCALE GENOMIC DNA]</scope>
    <source>
        <strain evidence="8 9">CBS 10753</strain>
    </source>
</reference>
<dbReference type="PANTHER" id="PTHR45683">
    <property type="entry name" value="MITOCHONDRIAL NICOTINAMIDE ADENINE DINUCLEOTIDE TRANSPORTER 1-RELATED-RELATED"/>
    <property type="match status" value="1"/>
</dbReference>
<keyword evidence="9" id="KW-1185">Reference proteome</keyword>
<dbReference type="Pfam" id="PF00153">
    <property type="entry name" value="Mito_carr"/>
    <property type="match status" value="3"/>
</dbReference>
<feature type="transmembrane region" description="Helical" evidence="7">
    <location>
        <begin position="241"/>
        <end position="260"/>
    </location>
</feature>
<evidence type="ECO:0000256" key="6">
    <source>
        <dbReference type="RuleBase" id="RU000488"/>
    </source>
</evidence>
<comment type="similarity">
    <text evidence="1 6">Belongs to the mitochondrial carrier (TC 2.A.29) family.</text>
</comment>
<keyword evidence="4 7" id="KW-1133">Transmembrane helix</keyword>
<dbReference type="GO" id="GO:0055085">
    <property type="term" value="P:transmembrane transport"/>
    <property type="evidence" value="ECO:0007669"/>
    <property type="project" value="InterPro"/>
</dbReference>
<evidence type="ECO:0000256" key="2">
    <source>
        <dbReference type="ARBA" id="ARBA00022448"/>
    </source>
</evidence>
<gene>
    <name evidence="8" type="ORF">J8A68_004186</name>
</gene>
<dbReference type="PROSITE" id="PS50920">
    <property type="entry name" value="SOLCAR"/>
    <property type="match status" value="3"/>
</dbReference>
<dbReference type="GO" id="GO:0016020">
    <property type="term" value="C:membrane"/>
    <property type="evidence" value="ECO:0007669"/>
    <property type="project" value="UniProtKB-UniRule"/>
</dbReference>
<proteinExistence type="inferred from homology"/>